<name>A0A1I4DP29_9PROT</name>
<sequence length="474" mass="51938">MKNKNQWIAMISLMVFSAEVSSGLSSDMNDWFNNMGGFGNVTTPQAIRGQTGNAYTGGSIYMRTPVVSYQLGSITPPSFRAGCGGIDFHAGSFSYINTDQLTSLLKNIANNALGYAFMLAVQSISPDLADLLKTLQNVSQSANSLFNVNSCKAAEALVSMSPLPQMAQKAKEQMNAQSNGASLLNRFNDSMDGLASWMQNPTVRKDTLNQSAATDPRLKAYLKPGNVAWEAMRSLNAPDHIKELMISLAGTIIVKGTGHSGNEEPVIEYKGRLLDFKDIIGNVGEKHKTIKVWRCLDTGCTSLAEDSKTIETFAYKVREIIRKGMGNINTRSSQNFSDMEKFFLTKSTTPLWKLLSMMSTVPFSVAALDEYAEIIATEVAANFVATAMREMNKSLLNAKSFQDPVSLKNIDELKTDWQYVMEELSTGVSLAYQKGIGIAEQARNMQLINQTLVSSVSSDIRESMYLFGGSNKSF</sequence>
<dbReference type="RefSeq" id="WP_090700855.1">
    <property type="nucleotide sequence ID" value="NZ_FOSP01000021.1"/>
</dbReference>
<gene>
    <name evidence="1" type="ORF">SAMN05216302_102187</name>
</gene>
<evidence type="ECO:0000313" key="1">
    <source>
        <dbReference type="EMBL" id="SFK93711.1"/>
    </source>
</evidence>
<dbReference type="InterPro" id="IPR010927">
    <property type="entry name" value="T4SS_TraH"/>
</dbReference>
<dbReference type="EMBL" id="FOSP01000021">
    <property type="protein sequence ID" value="SFK93711.1"/>
    <property type="molecule type" value="Genomic_DNA"/>
</dbReference>
<organism evidence="1 2">
    <name type="scientific">Nitrosomonas aestuarii</name>
    <dbReference type="NCBI Taxonomy" id="52441"/>
    <lineage>
        <taxon>Bacteria</taxon>
        <taxon>Pseudomonadati</taxon>
        <taxon>Pseudomonadota</taxon>
        <taxon>Betaproteobacteria</taxon>
        <taxon>Nitrosomonadales</taxon>
        <taxon>Nitrosomonadaceae</taxon>
        <taxon>Nitrosomonas</taxon>
    </lineage>
</organism>
<dbReference type="Proteomes" id="UP000199533">
    <property type="component" value="Unassembled WGS sequence"/>
</dbReference>
<reference evidence="2" key="1">
    <citation type="submission" date="2016-10" db="EMBL/GenBank/DDBJ databases">
        <authorList>
            <person name="Varghese N."/>
            <person name="Submissions S."/>
        </authorList>
    </citation>
    <scope>NUCLEOTIDE SEQUENCE [LARGE SCALE GENOMIC DNA]</scope>
    <source>
        <strain evidence="2">Nm69</strain>
    </source>
</reference>
<dbReference type="OrthoDB" id="9797479at2"/>
<dbReference type="STRING" id="52441.SAMN05216302_102187"/>
<dbReference type="Pfam" id="PF06122">
    <property type="entry name" value="TraH"/>
    <property type="match status" value="1"/>
</dbReference>
<proteinExistence type="predicted"/>
<keyword evidence="2" id="KW-1185">Reference proteome</keyword>
<dbReference type="AlphaFoldDB" id="A0A1I4DP29"/>
<protein>
    <submittedName>
        <fullName evidence="1">Conjugative transfer pilus assembly protein TraH</fullName>
    </submittedName>
</protein>
<accession>A0A1I4DP29</accession>
<evidence type="ECO:0000313" key="2">
    <source>
        <dbReference type="Proteomes" id="UP000199533"/>
    </source>
</evidence>